<evidence type="ECO:0000313" key="1">
    <source>
        <dbReference type="EMBL" id="GGM37798.1"/>
    </source>
</evidence>
<reference evidence="2" key="1">
    <citation type="journal article" date="2019" name="Int. J. Syst. Evol. Microbiol.">
        <title>The Global Catalogue of Microorganisms (GCM) 10K type strain sequencing project: providing services to taxonomists for standard genome sequencing and annotation.</title>
        <authorList>
            <consortium name="The Broad Institute Genomics Platform"/>
            <consortium name="The Broad Institute Genome Sequencing Center for Infectious Disease"/>
            <person name="Wu L."/>
            <person name="Ma J."/>
        </authorList>
    </citation>
    <scope>NUCLEOTIDE SEQUENCE [LARGE SCALE GENOMIC DNA]</scope>
    <source>
        <strain evidence="2">JCM 31047</strain>
    </source>
</reference>
<dbReference type="AlphaFoldDB" id="A0A8H9GLM2"/>
<proteinExistence type="predicted"/>
<accession>A0A8H9GLM2</accession>
<dbReference type="RefSeq" id="WP_110833226.1">
    <property type="nucleotide sequence ID" value="NZ_BMQG01000003.1"/>
</dbReference>
<sequence length="419" mass="44682">MALTRPPRPTAGTWLKRAVFLLMLLGTALAALVTLRLSSQVFARYSRAAVQVDALFLARRPPTSATLAWRAGPAGARQPDGVTLEDIRQAYLLAFSELTYAHRSGDGTGLPGRLSGEALRGAVQATAPRSGALLLDWAHRAVPLGLRGQTFELEDDLWTLRALPGPGGWPRPVIRRETRRVSLAQAGGVWRVVRWRILSARPPAPQPAPPLPVGRWRAVTVDDWSDWTREDWAGTVRRVRQAGLGPLVLRMPEVPTVNTGRALRLGVQLAAARGLEVAVEFGSPFTLEALPGRVTAGLQARGAVALLPGPLPPGGQAAQTGAALAALRAAQPVPLITEGAGPPGVAAFRSGRLGRADEPGTLRRVPAAPRLPWKRRAFQAELAGLPARGWLAPSLDALVDARGELTPLGAALLRREQPR</sequence>
<organism evidence="1 2">
    <name type="scientific">Deinococcus arenae</name>
    <dbReference type="NCBI Taxonomy" id="1452751"/>
    <lineage>
        <taxon>Bacteria</taxon>
        <taxon>Thermotogati</taxon>
        <taxon>Deinococcota</taxon>
        <taxon>Deinococci</taxon>
        <taxon>Deinococcales</taxon>
        <taxon>Deinococcaceae</taxon>
        <taxon>Deinococcus</taxon>
    </lineage>
</organism>
<gene>
    <name evidence="1" type="ORF">GCM10008956_12680</name>
</gene>
<protein>
    <submittedName>
        <fullName evidence="1">Uncharacterized protein</fullName>
    </submittedName>
</protein>
<keyword evidence="2" id="KW-1185">Reference proteome</keyword>
<dbReference type="Proteomes" id="UP000600547">
    <property type="component" value="Unassembled WGS sequence"/>
</dbReference>
<comment type="caution">
    <text evidence="1">The sequence shown here is derived from an EMBL/GenBank/DDBJ whole genome shotgun (WGS) entry which is preliminary data.</text>
</comment>
<evidence type="ECO:0000313" key="2">
    <source>
        <dbReference type="Proteomes" id="UP000600547"/>
    </source>
</evidence>
<dbReference type="EMBL" id="BMQG01000003">
    <property type="protein sequence ID" value="GGM37798.1"/>
    <property type="molecule type" value="Genomic_DNA"/>
</dbReference>
<name>A0A8H9GLM2_9DEIO</name>